<dbReference type="Pfam" id="PF18565">
    <property type="entry name" value="Glyco_hydro2_C5"/>
    <property type="match status" value="1"/>
</dbReference>
<dbReference type="InterPro" id="IPR006101">
    <property type="entry name" value="Glyco_hydro_2"/>
</dbReference>
<dbReference type="SUPFAM" id="SSF51445">
    <property type="entry name" value="(Trans)glycosidases"/>
    <property type="match status" value="1"/>
</dbReference>
<dbReference type="GO" id="GO:0004553">
    <property type="term" value="F:hydrolase activity, hydrolyzing O-glycosyl compounds"/>
    <property type="evidence" value="ECO:0007669"/>
    <property type="project" value="InterPro"/>
</dbReference>
<dbReference type="InterPro" id="IPR006104">
    <property type="entry name" value="Glyco_hydro_2_N"/>
</dbReference>
<dbReference type="Gene3D" id="3.20.20.80">
    <property type="entry name" value="Glycosidases"/>
    <property type="match status" value="1"/>
</dbReference>
<dbReference type="Gene3D" id="2.60.40.10">
    <property type="entry name" value="Immunoglobulins"/>
    <property type="match status" value="3"/>
</dbReference>
<comment type="caution">
    <text evidence="9">The sequence shown here is derived from an EMBL/GenBank/DDBJ whole genome shotgun (WGS) entry which is preliminary data.</text>
</comment>
<dbReference type="InterPro" id="IPR032311">
    <property type="entry name" value="DUF4982"/>
</dbReference>
<dbReference type="InterPro" id="IPR006102">
    <property type="entry name" value="Ig-like_GH2"/>
</dbReference>
<evidence type="ECO:0000259" key="4">
    <source>
        <dbReference type="Pfam" id="PF00703"/>
    </source>
</evidence>
<dbReference type="PRINTS" id="PR00132">
    <property type="entry name" value="GLHYDRLASE2"/>
</dbReference>
<dbReference type="EMBL" id="JAHESE010000011">
    <property type="protein sequence ID" value="MBT1709105.1"/>
    <property type="molecule type" value="Genomic_DNA"/>
</dbReference>
<name>A0AAP2DXE9_9BACT</name>
<dbReference type="PANTHER" id="PTHR42732">
    <property type="entry name" value="BETA-GALACTOSIDASE"/>
    <property type="match status" value="1"/>
</dbReference>
<dbReference type="Pfam" id="PF16355">
    <property type="entry name" value="DUF4982"/>
    <property type="match status" value="1"/>
</dbReference>
<dbReference type="Pfam" id="PF02836">
    <property type="entry name" value="Glyco_hydro_2_C"/>
    <property type="match status" value="1"/>
</dbReference>
<evidence type="ECO:0000259" key="6">
    <source>
        <dbReference type="Pfam" id="PF02837"/>
    </source>
</evidence>
<proteinExistence type="inferred from homology"/>
<keyword evidence="3" id="KW-0326">Glycosidase</keyword>
<organism evidence="9 10">
    <name type="scientific">Dawidia cretensis</name>
    <dbReference type="NCBI Taxonomy" id="2782350"/>
    <lineage>
        <taxon>Bacteria</taxon>
        <taxon>Pseudomonadati</taxon>
        <taxon>Bacteroidota</taxon>
        <taxon>Cytophagia</taxon>
        <taxon>Cytophagales</taxon>
        <taxon>Chryseotaleaceae</taxon>
        <taxon>Dawidia</taxon>
    </lineage>
</organism>
<comment type="similarity">
    <text evidence="1">Belongs to the glycosyl hydrolase 2 family.</text>
</comment>
<dbReference type="Pfam" id="PF00703">
    <property type="entry name" value="Glyco_hydro_2"/>
    <property type="match status" value="1"/>
</dbReference>
<keyword evidence="10" id="KW-1185">Reference proteome</keyword>
<evidence type="ECO:0000256" key="3">
    <source>
        <dbReference type="ARBA" id="ARBA00023295"/>
    </source>
</evidence>
<dbReference type="SUPFAM" id="SSF49785">
    <property type="entry name" value="Galactose-binding domain-like"/>
    <property type="match status" value="1"/>
</dbReference>
<feature type="domain" description="DUF4982" evidence="7">
    <location>
        <begin position="636"/>
        <end position="694"/>
    </location>
</feature>
<evidence type="ECO:0000259" key="7">
    <source>
        <dbReference type="Pfam" id="PF16355"/>
    </source>
</evidence>
<dbReference type="Gene3D" id="2.60.120.260">
    <property type="entry name" value="Galactose-binding domain-like"/>
    <property type="match status" value="1"/>
</dbReference>
<dbReference type="InterPro" id="IPR051913">
    <property type="entry name" value="GH2_Domain-Containing"/>
</dbReference>
<dbReference type="InterPro" id="IPR013783">
    <property type="entry name" value="Ig-like_fold"/>
</dbReference>
<dbReference type="GO" id="GO:0005975">
    <property type="term" value="P:carbohydrate metabolic process"/>
    <property type="evidence" value="ECO:0007669"/>
    <property type="project" value="InterPro"/>
</dbReference>
<dbReference type="InterPro" id="IPR008979">
    <property type="entry name" value="Galactose-bd-like_sf"/>
</dbReference>
<dbReference type="Pfam" id="PF02837">
    <property type="entry name" value="Glyco_hydro_2_N"/>
    <property type="match status" value="1"/>
</dbReference>
<dbReference type="RefSeq" id="WP_254084688.1">
    <property type="nucleotide sequence ID" value="NZ_JAHESE010000011.1"/>
</dbReference>
<dbReference type="InterPro" id="IPR023232">
    <property type="entry name" value="Glyco_hydro_2_AS"/>
</dbReference>
<dbReference type="PANTHER" id="PTHR42732:SF1">
    <property type="entry name" value="BETA-MANNOSIDASE"/>
    <property type="match status" value="1"/>
</dbReference>
<dbReference type="InterPro" id="IPR036156">
    <property type="entry name" value="Beta-gal/glucu_dom_sf"/>
</dbReference>
<evidence type="ECO:0000256" key="2">
    <source>
        <dbReference type="ARBA" id="ARBA00022801"/>
    </source>
</evidence>
<feature type="domain" description="Glycoside hydrolase family 2 immunoglobulin-like beta-sandwich" evidence="4">
    <location>
        <begin position="197"/>
        <end position="298"/>
    </location>
</feature>
<feature type="domain" description="Glycoside hydrolase family 2 catalytic" evidence="5">
    <location>
        <begin position="306"/>
        <end position="447"/>
    </location>
</feature>
<dbReference type="AlphaFoldDB" id="A0AAP2DXE9"/>
<evidence type="ECO:0000313" key="9">
    <source>
        <dbReference type="EMBL" id="MBT1709105.1"/>
    </source>
</evidence>
<feature type="domain" description="Glycosyl hydrolases family 2 sugar binding" evidence="6">
    <location>
        <begin position="90"/>
        <end position="184"/>
    </location>
</feature>
<dbReference type="PROSITE" id="PS00608">
    <property type="entry name" value="GLYCOSYL_HYDROL_F2_2"/>
    <property type="match status" value="1"/>
</dbReference>
<evidence type="ECO:0000256" key="1">
    <source>
        <dbReference type="ARBA" id="ARBA00007401"/>
    </source>
</evidence>
<dbReference type="InterPro" id="IPR006103">
    <property type="entry name" value="Glyco_hydro_2_cat"/>
</dbReference>
<protein>
    <submittedName>
        <fullName evidence="9">DUF4982 domain-containing protein</fullName>
    </submittedName>
</protein>
<dbReference type="Proteomes" id="UP001319080">
    <property type="component" value="Unassembled WGS sequence"/>
</dbReference>
<evidence type="ECO:0000259" key="5">
    <source>
        <dbReference type="Pfam" id="PF02836"/>
    </source>
</evidence>
<reference evidence="9 10" key="1">
    <citation type="submission" date="2021-05" db="EMBL/GenBank/DDBJ databases">
        <title>A Polyphasic approach of four new species of the genus Ohtaekwangia: Ohtaekwangia histidinii sp. nov., Ohtaekwangia cretensis sp. nov., Ohtaekwangia indiensis sp. nov., Ohtaekwangia reichenbachii sp. nov. from diverse environment.</title>
        <authorList>
            <person name="Octaviana S."/>
        </authorList>
    </citation>
    <scope>NUCLEOTIDE SEQUENCE [LARGE SCALE GENOMIC DNA]</scope>
    <source>
        <strain evidence="9 10">PWU5</strain>
    </source>
</reference>
<dbReference type="SUPFAM" id="SSF49303">
    <property type="entry name" value="beta-Galactosidase/glucuronidase domain"/>
    <property type="match status" value="1"/>
</dbReference>
<dbReference type="InterPro" id="IPR017853">
    <property type="entry name" value="GH"/>
</dbReference>
<evidence type="ECO:0000313" key="10">
    <source>
        <dbReference type="Proteomes" id="UP001319080"/>
    </source>
</evidence>
<feature type="domain" description="Glycoside hydrolase family 2" evidence="8">
    <location>
        <begin position="708"/>
        <end position="806"/>
    </location>
</feature>
<accession>A0AAP2DXE9</accession>
<gene>
    <name evidence="9" type="ORF">KK062_12760</name>
</gene>
<keyword evidence="2" id="KW-0378">Hydrolase</keyword>
<evidence type="ECO:0000259" key="8">
    <source>
        <dbReference type="Pfam" id="PF18565"/>
    </source>
</evidence>
<dbReference type="InterPro" id="IPR040605">
    <property type="entry name" value="Glyco_hydro2_dom5"/>
</dbReference>
<sequence>MMPILPPKRLTAASIFLLVAVLLFAIPLCAQQTRGVLFNDGWKFHKGDVAGAEKSTTADASWRALALPHDWSVEGPFSEEWASGTGYLPAGIGWYRKTFRLVPTQQNKTLYLYFDGVYKNSDVWINGQHLGKRPNGYASFYYDLTPHLNKQGENVVAVKVDHTDFGDSRWYSGSGINRNVYLLALAPVHIGVWGIAFTTPEVSASRAHARVAVHVENQTTKPAAVRVTAELVDAAGKTVSRGEGPGQTIATGSDVTMDLHVDKPALWSPENPALYTLRTTLSVDGKKTETVTETIGFRSFRFDAAKGFFLNDRSLKLKGLCIHDDAGALGSAVPADVWERRLQLFKAMGCNAIRMSHNPHQDYLYDLCDKLGLIVQDEAFDEWEVGKNKWIKGWNVGEPGKDGYSKNFAEWADRDVRDMILRNRNRTCILMWSIGNEIDYPNDPYTDEILNTGRNPQIYGKGYQAGNPAARRLGEIAAHLAGMVKRYDTTRAVTAALAGVVMSNLTTYPEALDLVGYNYQEYRYTDDHAQYPRRIIYGSENSKGYDAWEAVVKNDFIAGQFLWTGIDFLGEARTWPIRGSGAGLVDLAGFPKPEYYYRKSLWTDEPVIYLAAAKISDDGARRQSGWAAAHWNWTVGDSLTLLAYTNADEAELVVNNRSLGRKPLLESEQRIIRWKVAYQPGTATLVAYTKGNETGRHTLKTAGAASQLKVTLDRTTLSAARREVAHIVVEVTDAAGNLVPSSEHEITCRIEGPARLIGLENGDLASHEDYKGKTRKAFRGKWLGYIQAERPGPVKVILSTPGLNETVAVFVSK</sequence>